<dbReference type="InterPro" id="IPR011231">
    <property type="entry name" value="Phage_VT1-Sakai_H0018"/>
</dbReference>
<evidence type="ECO:0000313" key="1">
    <source>
        <dbReference type="EMBL" id="OAT16762.1"/>
    </source>
</evidence>
<sequence>MAKNYYQDGSTMDWKNGTGKDVASGQPVIVGDLIGIAQHDIPVDADGELMMTGVFVLPKVAAGTWQRGVQLWLTKDGKLTSDEKDGTDANAFAGTAWITTNPNDPEGRVRLGF</sequence>
<comment type="caution">
    <text evidence="1">The sequence shown here is derived from an EMBL/GenBank/DDBJ whole genome shotgun (WGS) entry which is preliminary data.</text>
</comment>
<dbReference type="Pfam" id="PF09956">
    <property type="entry name" value="Phage_cement_2"/>
    <property type="match status" value="1"/>
</dbReference>
<dbReference type="AlphaFoldDB" id="A0A1B7HM92"/>
<gene>
    <name evidence="1" type="ORF">M977_04512</name>
</gene>
<dbReference type="EMBL" id="LXEP01000047">
    <property type="protein sequence ID" value="OAT16762.1"/>
    <property type="molecule type" value="Genomic_DNA"/>
</dbReference>
<accession>A0A1B7HM92</accession>
<dbReference type="RefSeq" id="WP_064519070.1">
    <property type="nucleotide sequence ID" value="NZ_LXEP01000047.1"/>
</dbReference>
<proteinExistence type="predicted"/>
<protein>
    <submittedName>
        <fullName evidence="1">Phage protein</fullName>
    </submittedName>
</protein>
<reference evidence="1 2" key="1">
    <citation type="submission" date="2016-04" db="EMBL/GenBank/DDBJ databases">
        <title>ATOL: Assembling a taxonomically balanced genome-scale reconstruction of the evolutionary history of the Enterobacteriaceae.</title>
        <authorList>
            <person name="Plunkett G.III."/>
            <person name="Neeno-Eckwall E.C."/>
            <person name="Glasner J.D."/>
            <person name="Perna N.T."/>
        </authorList>
    </citation>
    <scope>NUCLEOTIDE SEQUENCE [LARGE SCALE GENOMIC DNA]</scope>
    <source>
        <strain evidence="1 2">ATCC 51604</strain>
    </source>
</reference>
<name>A0A1B7HM92_9ENTR</name>
<evidence type="ECO:0000313" key="2">
    <source>
        <dbReference type="Proteomes" id="UP000078504"/>
    </source>
</evidence>
<dbReference type="PIRSF" id="PIRSF030771">
    <property type="entry name" value="UCP030771"/>
    <property type="match status" value="1"/>
</dbReference>
<dbReference type="Proteomes" id="UP000078504">
    <property type="component" value="Unassembled WGS sequence"/>
</dbReference>
<organism evidence="1 2">
    <name type="scientific">Buttiauxella gaviniae ATCC 51604</name>
    <dbReference type="NCBI Taxonomy" id="1354253"/>
    <lineage>
        <taxon>Bacteria</taxon>
        <taxon>Pseudomonadati</taxon>
        <taxon>Pseudomonadota</taxon>
        <taxon>Gammaproteobacteria</taxon>
        <taxon>Enterobacterales</taxon>
        <taxon>Enterobacteriaceae</taxon>
        <taxon>Buttiauxella</taxon>
    </lineage>
</organism>
<dbReference type="PATRIC" id="fig|1354253.4.peg.4636"/>